<gene>
    <name evidence="1" type="ORF">pW4_127</name>
</gene>
<reference evidence="1 2" key="1">
    <citation type="submission" date="2018-12" db="EMBL/GenBank/DDBJ databases">
        <title>Characterization of novel siphovirus infecting Emetic Bacillus cereus.</title>
        <authorList>
            <person name="Hu X."/>
            <person name="Wan X."/>
            <person name="Geng P."/>
            <person name="Yuan Z."/>
        </authorList>
    </citation>
    <scope>NUCLEOTIDE SEQUENCE [LARGE SCALE GENOMIC DNA]</scope>
</reference>
<sequence>MKMTLTLRQTNAIENGMKKYNVDERGLLEIVNQWIKNDKENKFLLHFRECIEIYIDWHK</sequence>
<keyword evidence="2" id="KW-1185">Reference proteome</keyword>
<evidence type="ECO:0000313" key="2">
    <source>
        <dbReference type="Proteomes" id="UP000288674"/>
    </source>
</evidence>
<accession>A0A3Q9R7Q3</accession>
<proteinExistence type="predicted"/>
<protein>
    <submittedName>
        <fullName evidence="1">Uncharacterized protein</fullName>
    </submittedName>
</protein>
<dbReference type="Proteomes" id="UP000288674">
    <property type="component" value="Segment"/>
</dbReference>
<dbReference type="EMBL" id="MK288022">
    <property type="protein sequence ID" value="AZU99131.1"/>
    <property type="molecule type" value="Genomic_DNA"/>
</dbReference>
<name>A0A3Q9R7Q3_9CAUD</name>
<organism evidence="1 2">
    <name type="scientific">Bacillus phage pW4</name>
    <dbReference type="NCBI Taxonomy" id="2500560"/>
    <lineage>
        <taxon>Viruses</taxon>
        <taxon>Duplodnaviria</taxon>
        <taxon>Heunggongvirae</taxon>
        <taxon>Uroviricota</taxon>
        <taxon>Caudoviricetes</taxon>
        <taxon>Sejongvirinae</taxon>
        <taxon>Yihwangvirus</taxon>
        <taxon>Yihwangvirus pW4</taxon>
    </lineage>
</organism>
<evidence type="ECO:0000313" key="1">
    <source>
        <dbReference type="EMBL" id="AZU99131.1"/>
    </source>
</evidence>